<evidence type="ECO:0000256" key="1">
    <source>
        <dbReference type="ARBA" id="ARBA00023239"/>
    </source>
</evidence>
<dbReference type="GO" id="GO:0016787">
    <property type="term" value="F:hydrolase activity"/>
    <property type="evidence" value="ECO:0007669"/>
    <property type="project" value="InterPro"/>
</dbReference>
<dbReference type="GO" id="GO:0005737">
    <property type="term" value="C:cytoplasm"/>
    <property type="evidence" value="ECO:0007669"/>
    <property type="project" value="TreeGrafter"/>
</dbReference>
<gene>
    <name evidence="3" type="ORF">LZ495_30920</name>
</gene>
<dbReference type="PANTHER" id="PTHR21240:SF28">
    <property type="entry name" value="ISO-OROTATE DECARBOXYLASE (EUROFUNG)"/>
    <property type="match status" value="1"/>
</dbReference>
<dbReference type="InterPro" id="IPR032465">
    <property type="entry name" value="ACMSD"/>
</dbReference>
<keyword evidence="1" id="KW-0456">Lyase</keyword>
<dbReference type="Pfam" id="PF04909">
    <property type="entry name" value="Amidohydro_2"/>
    <property type="match status" value="1"/>
</dbReference>
<dbReference type="Gene3D" id="3.20.20.140">
    <property type="entry name" value="Metal-dependent hydrolases"/>
    <property type="match status" value="1"/>
</dbReference>
<dbReference type="SUPFAM" id="SSF51556">
    <property type="entry name" value="Metallo-dependent hydrolases"/>
    <property type="match status" value="1"/>
</dbReference>
<feature type="domain" description="Amidohydrolase-related" evidence="2">
    <location>
        <begin position="24"/>
        <end position="287"/>
    </location>
</feature>
<accession>A0AA41Q601</accession>
<evidence type="ECO:0000313" key="3">
    <source>
        <dbReference type="EMBL" id="MCF2531605.1"/>
    </source>
</evidence>
<reference evidence="3" key="1">
    <citation type="submission" date="2022-01" db="EMBL/GenBank/DDBJ databases">
        <title>Genome-Based Taxonomic Classification of the Phylum Actinobacteria.</title>
        <authorList>
            <person name="Gao Y."/>
        </authorList>
    </citation>
    <scope>NUCLEOTIDE SEQUENCE</scope>
    <source>
        <strain evidence="3">KLBMP 8922</strain>
    </source>
</reference>
<dbReference type="RefSeq" id="WP_235056255.1">
    <property type="nucleotide sequence ID" value="NZ_JAKFHA010000025.1"/>
</dbReference>
<keyword evidence="4" id="KW-1185">Reference proteome</keyword>
<dbReference type="GO" id="GO:0016831">
    <property type="term" value="F:carboxy-lyase activity"/>
    <property type="evidence" value="ECO:0007669"/>
    <property type="project" value="InterPro"/>
</dbReference>
<name>A0AA41Q601_9ACTN</name>
<organism evidence="3 4">
    <name type="scientific">Yinghuangia soli</name>
    <dbReference type="NCBI Taxonomy" id="2908204"/>
    <lineage>
        <taxon>Bacteria</taxon>
        <taxon>Bacillati</taxon>
        <taxon>Actinomycetota</taxon>
        <taxon>Actinomycetes</taxon>
        <taxon>Kitasatosporales</taxon>
        <taxon>Streptomycetaceae</taxon>
        <taxon>Yinghuangia</taxon>
    </lineage>
</organism>
<evidence type="ECO:0000259" key="2">
    <source>
        <dbReference type="Pfam" id="PF04909"/>
    </source>
</evidence>
<comment type="caution">
    <text evidence="3">The sequence shown here is derived from an EMBL/GenBank/DDBJ whole genome shotgun (WGS) entry which is preliminary data.</text>
</comment>
<dbReference type="Proteomes" id="UP001165378">
    <property type="component" value="Unassembled WGS sequence"/>
</dbReference>
<dbReference type="EMBL" id="JAKFHA010000025">
    <property type="protein sequence ID" value="MCF2531605.1"/>
    <property type="molecule type" value="Genomic_DNA"/>
</dbReference>
<dbReference type="InterPro" id="IPR032466">
    <property type="entry name" value="Metal_Hydrolase"/>
</dbReference>
<evidence type="ECO:0000313" key="4">
    <source>
        <dbReference type="Proteomes" id="UP001165378"/>
    </source>
</evidence>
<dbReference type="AlphaFoldDB" id="A0AA41Q601"/>
<proteinExistence type="predicted"/>
<protein>
    <submittedName>
        <fullName evidence="3">Amidohydrolase family protein</fullName>
    </submittedName>
</protein>
<dbReference type="InterPro" id="IPR006680">
    <property type="entry name" value="Amidohydro-rel"/>
</dbReference>
<dbReference type="PANTHER" id="PTHR21240">
    <property type="entry name" value="2-AMINO-3-CARBOXYLMUCONATE-6-SEMIALDEHYDE DECARBOXYLASE"/>
    <property type="match status" value="1"/>
</dbReference>
<dbReference type="GO" id="GO:0019748">
    <property type="term" value="P:secondary metabolic process"/>
    <property type="evidence" value="ECO:0007669"/>
    <property type="project" value="TreeGrafter"/>
</dbReference>
<sequence length="312" mass="33437">MPTTDAPEPAEPLVHPAAARFRIVDCHHHVGNVQGTLGLGGSADGTGPDTETAVRLRTMRRHGVDASVVTPGHGYLRPEGLADTRRVNDGIAAYRDAAPRDFAAAVGIVEPLYGPAGLPELVRIRDELGLVGVSFHARFQGVSTDSPLVRALLGPMGELGLVPFVHAMGEAHGEPLWQVQALARDFPDLTFLVLDCFSDFEQCRQALIVAEQTPNLVFDTSLVYTFDLVEPFLRRFGPDRLVFGTDLYSAPLGYRRNHVLGQLLDCDVPDDVKQAVLAGTLERLLGLPAATASVDPVADTTAAVISASEPRP</sequence>